<comment type="subcellular location">
    <subcellularLocation>
        <location evidence="1">Cell outer membrane</location>
    </subcellularLocation>
</comment>
<evidence type="ECO:0000256" key="5">
    <source>
        <dbReference type="ARBA" id="ARBA00023237"/>
    </source>
</evidence>
<name>A0A8J8FCL5_9BACT</name>
<dbReference type="SUPFAM" id="SSF48452">
    <property type="entry name" value="TPR-like"/>
    <property type="match status" value="1"/>
</dbReference>
<organism evidence="9 10">
    <name type="scientific">Limnovirga soli</name>
    <dbReference type="NCBI Taxonomy" id="2656915"/>
    <lineage>
        <taxon>Bacteria</taxon>
        <taxon>Pseudomonadati</taxon>
        <taxon>Bacteroidota</taxon>
        <taxon>Chitinophagia</taxon>
        <taxon>Chitinophagales</taxon>
        <taxon>Chitinophagaceae</taxon>
        <taxon>Limnovirga</taxon>
    </lineage>
</organism>
<comment type="caution">
    <text evidence="9">The sequence shown here is derived from an EMBL/GenBank/DDBJ whole genome shotgun (WGS) entry which is preliminary data.</text>
</comment>
<dbReference type="RefSeq" id="WP_171606008.1">
    <property type="nucleotide sequence ID" value="NZ_WHPF01000001.1"/>
</dbReference>
<reference evidence="9" key="1">
    <citation type="submission" date="2019-10" db="EMBL/GenBank/DDBJ databases">
        <title>Draft genome sequence of Panacibacter sp. KCS-6.</title>
        <authorList>
            <person name="Yim K.J."/>
        </authorList>
    </citation>
    <scope>NUCLEOTIDE SEQUENCE</scope>
    <source>
        <strain evidence="9">KCS-6</strain>
    </source>
</reference>
<evidence type="ECO:0000256" key="6">
    <source>
        <dbReference type="SAM" id="MobiDB-lite"/>
    </source>
</evidence>
<feature type="domain" description="SusD-like N-terminal" evidence="8">
    <location>
        <begin position="108"/>
        <end position="227"/>
    </location>
</feature>
<feature type="domain" description="RagB/SusD" evidence="7">
    <location>
        <begin position="266"/>
        <end position="505"/>
    </location>
</feature>
<keyword evidence="4" id="KW-0472">Membrane</keyword>
<dbReference type="CDD" id="cd08977">
    <property type="entry name" value="SusD"/>
    <property type="match status" value="1"/>
</dbReference>
<accession>A0A8J8FCL5</accession>
<dbReference type="Pfam" id="PF07980">
    <property type="entry name" value="SusD_RagB"/>
    <property type="match status" value="1"/>
</dbReference>
<dbReference type="EMBL" id="WHPF01000001">
    <property type="protein sequence ID" value="NNV54098.1"/>
    <property type="molecule type" value="Genomic_DNA"/>
</dbReference>
<dbReference type="InterPro" id="IPR033985">
    <property type="entry name" value="SusD-like_N"/>
</dbReference>
<evidence type="ECO:0000256" key="4">
    <source>
        <dbReference type="ARBA" id="ARBA00023136"/>
    </source>
</evidence>
<evidence type="ECO:0000313" key="10">
    <source>
        <dbReference type="Proteomes" id="UP000598971"/>
    </source>
</evidence>
<sequence length="505" mass="56462">MSTKYFKIIAFSLLIAASSIQCKKSLLQIDPTIPNKTVENYYQTEAEALTAVTATYTPLQAMYNGAAWHIGDIMSDDCDLGGGGGGDGLETAALDNFTLDAFNPISFLMWAQCYFGIYRANLVLEKIPQVPVMNDNIRQRSLAEAKFLRALYYFHLVRLFGDVPLYTNVISLGDASTISRSPKADVYAQIIADLKDAETVLPLSYQADDKGRATSGAAKGLLANVYLWMGDNTNAAAKALEVINSNQYSLWDNYADNFQLENENGKESIFEIQYRNGNQTFSDYGQGQKLNTFFGPRFQYIVASGGYGWNVPTLGLVQSYERTNPADLNTIIDKRRPGSMWMPGDKEEQLGYTQPASLVGSPYGFNIRKFFVPIYNTAGDVGGWSCALNVPYMRYSEILLIYAEAAGKSLGKSSIDKVRARAGLAALPDALTDQQYLDAIYTERRHEFAFEMHRWYDLLRYPDPNYFINVMKASGKTNITAKHRYLPIPQTERDKDPNLSQNEGY</sequence>
<feature type="region of interest" description="Disordered" evidence="6">
    <location>
        <begin position="485"/>
        <end position="505"/>
    </location>
</feature>
<evidence type="ECO:0000256" key="3">
    <source>
        <dbReference type="ARBA" id="ARBA00022729"/>
    </source>
</evidence>
<evidence type="ECO:0000259" key="8">
    <source>
        <dbReference type="Pfam" id="PF14322"/>
    </source>
</evidence>
<dbReference type="Pfam" id="PF14322">
    <property type="entry name" value="SusD-like_3"/>
    <property type="match status" value="1"/>
</dbReference>
<evidence type="ECO:0000256" key="2">
    <source>
        <dbReference type="ARBA" id="ARBA00006275"/>
    </source>
</evidence>
<dbReference type="GO" id="GO:0009279">
    <property type="term" value="C:cell outer membrane"/>
    <property type="evidence" value="ECO:0007669"/>
    <property type="project" value="UniProtKB-SubCell"/>
</dbReference>
<gene>
    <name evidence="9" type="ORF">GD597_01415</name>
</gene>
<dbReference type="AlphaFoldDB" id="A0A8J8FCL5"/>
<keyword evidence="5" id="KW-0998">Cell outer membrane</keyword>
<protein>
    <submittedName>
        <fullName evidence="9">RagB/SusD family nutrient uptake outer membrane protein</fullName>
    </submittedName>
</protein>
<keyword evidence="3" id="KW-0732">Signal</keyword>
<proteinExistence type="inferred from homology"/>
<dbReference type="InterPro" id="IPR011990">
    <property type="entry name" value="TPR-like_helical_dom_sf"/>
</dbReference>
<dbReference type="Proteomes" id="UP000598971">
    <property type="component" value="Unassembled WGS sequence"/>
</dbReference>
<keyword evidence="10" id="KW-1185">Reference proteome</keyword>
<evidence type="ECO:0000313" key="9">
    <source>
        <dbReference type="EMBL" id="NNV54098.1"/>
    </source>
</evidence>
<dbReference type="InterPro" id="IPR012944">
    <property type="entry name" value="SusD_RagB_dom"/>
</dbReference>
<evidence type="ECO:0000259" key="7">
    <source>
        <dbReference type="Pfam" id="PF07980"/>
    </source>
</evidence>
<evidence type="ECO:0000256" key="1">
    <source>
        <dbReference type="ARBA" id="ARBA00004442"/>
    </source>
</evidence>
<comment type="similarity">
    <text evidence="2">Belongs to the SusD family.</text>
</comment>
<dbReference type="Gene3D" id="1.25.40.390">
    <property type="match status" value="1"/>
</dbReference>